<dbReference type="Gene3D" id="3.10.180.10">
    <property type="entry name" value="2,3-Dihydroxybiphenyl 1,2-Dioxygenase, domain 1"/>
    <property type="match status" value="1"/>
</dbReference>
<name>A0A316YI09_9BASI</name>
<proteinExistence type="predicted"/>
<keyword evidence="2" id="KW-1185">Reference proteome</keyword>
<dbReference type="InterPro" id="IPR029068">
    <property type="entry name" value="Glyas_Bleomycin-R_OHBP_Dase"/>
</dbReference>
<dbReference type="AlphaFoldDB" id="A0A316YI09"/>
<gene>
    <name evidence="1" type="ORF">FA10DRAFT_130982</name>
</gene>
<reference evidence="1 2" key="1">
    <citation type="journal article" date="2018" name="Mol. Biol. Evol.">
        <title>Broad Genomic Sampling Reveals a Smut Pathogenic Ancestry of the Fungal Clade Ustilaginomycotina.</title>
        <authorList>
            <person name="Kijpornyongpan T."/>
            <person name="Mondo S.J."/>
            <person name="Barry K."/>
            <person name="Sandor L."/>
            <person name="Lee J."/>
            <person name="Lipzen A."/>
            <person name="Pangilinan J."/>
            <person name="LaButti K."/>
            <person name="Hainaut M."/>
            <person name="Henrissat B."/>
            <person name="Grigoriev I.V."/>
            <person name="Spatafora J.W."/>
            <person name="Aime M.C."/>
        </authorList>
    </citation>
    <scope>NUCLEOTIDE SEQUENCE [LARGE SCALE GENOMIC DNA]</scope>
    <source>
        <strain evidence="1 2">MCA 4198</strain>
    </source>
</reference>
<evidence type="ECO:0008006" key="3">
    <source>
        <dbReference type="Google" id="ProtNLM"/>
    </source>
</evidence>
<accession>A0A316YI09</accession>
<dbReference type="GeneID" id="37039897"/>
<dbReference type="Proteomes" id="UP000245768">
    <property type="component" value="Unassembled WGS sequence"/>
</dbReference>
<evidence type="ECO:0000313" key="2">
    <source>
        <dbReference type="Proteomes" id="UP000245768"/>
    </source>
</evidence>
<protein>
    <recommendedName>
        <fullName evidence="3">VOC domain-containing protein</fullName>
    </recommendedName>
</protein>
<dbReference type="OrthoDB" id="4569376at2759"/>
<sequence length="126" mass="13858">MDDLPRNRFDPIFPVTDIGRTTQHYTALGFQVLAHDDTYAFAVWPGVGCIHLSRVESPNDYDGKVMAAATYLHVDDAAALARSWKQACPGADTRDPVDTDYGLHEGAHLDLDNNLVRFGSPMATKP</sequence>
<dbReference type="SUPFAM" id="SSF54593">
    <property type="entry name" value="Glyoxalase/Bleomycin resistance protein/Dihydroxybiphenyl dioxygenase"/>
    <property type="match status" value="1"/>
</dbReference>
<dbReference type="InParanoid" id="A0A316YI09"/>
<evidence type="ECO:0000313" key="1">
    <source>
        <dbReference type="EMBL" id="PWN88829.1"/>
    </source>
</evidence>
<dbReference type="RefSeq" id="XP_025376027.1">
    <property type="nucleotide sequence ID" value="XM_025517981.1"/>
</dbReference>
<organism evidence="1 2">
    <name type="scientific">Acaromyces ingoldii</name>
    <dbReference type="NCBI Taxonomy" id="215250"/>
    <lineage>
        <taxon>Eukaryota</taxon>
        <taxon>Fungi</taxon>
        <taxon>Dikarya</taxon>
        <taxon>Basidiomycota</taxon>
        <taxon>Ustilaginomycotina</taxon>
        <taxon>Exobasidiomycetes</taxon>
        <taxon>Exobasidiales</taxon>
        <taxon>Cryptobasidiaceae</taxon>
        <taxon>Acaromyces</taxon>
    </lineage>
</organism>
<dbReference type="EMBL" id="KZ819637">
    <property type="protein sequence ID" value="PWN88829.1"/>
    <property type="molecule type" value="Genomic_DNA"/>
</dbReference>